<dbReference type="CDD" id="cd04732">
    <property type="entry name" value="HisA"/>
    <property type="match status" value="1"/>
</dbReference>
<keyword evidence="7 9" id="KW-0368">Histidine biosynthesis</keyword>
<evidence type="ECO:0000256" key="10">
    <source>
        <dbReference type="RuleBase" id="RU003657"/>
    </source>
</evidence>
<dbReference type="HOGENOM" id="CLU_048577_1_2_7"/>
<evidence type="ECO:0000313" key="12">
    <source>
        <dbReference type="EMBL" id="CBG39706.1"/>
    </source>
</evidence>
<dbReference type="PANTHER" id="PTHR43090:SF2">
    <property type="entry name" value="1-(5-PHOSPHORIBOSYL)-5-[(5-PHOSPHORIBOSYLAMINO)METHYLIDENEAMINO] IMIDAZOLE-4-CARBOXAMIDE ISOMERASE"/>
    <property type="match status" value="1"/>
</dbReference>
<reference evidence="12 13" key="1">
    <citation type="journal article" date="2010" name="BMC Genomics">
        <title>Comparative genomics and proteomics of Helicobacter mustelae, an ulcerogenic and carcinogenic gastric pathogen.</title>
        <authorList>
            <person name="O'Toole P.W."/>
            <person name="Snelling W.J."/>
            <person name="Canchaya C."/>
            <person name="Forde B.M."/>
            <person name="Hardie K.R."/>
            <person name="Josenhans C."/>
            <person name="Graham R.L.J."/>
            <person name="McMullan G."/>
            <person name="Parkhill J."/>
            <person name="Belda E."/>
            <person name="Bentley S.D."/>
        </authorList>
    </citation>
    <scope>NUCLEOTIDE SEQUENCE [LARGE SCALE GENOMIC DNA]</scope>
    <source>
        <strain evidence="13">ATCC 43772 / LMG 18044 / NCTC 12198 / 12198</strain>
    </source>
</reference>
<dbReference type="InterPro" id="IPR044524">
    <property type="entry name" value="Isoase_HisA-like"/>
</dbReference>
<dbReference type="InterPro" id="IPR011060">
    <property type="entry name" value="RibuloseP-bd_barrel"/>
</dbReference>
<evidence type="ECO:0000256" key="3">
    <source>
        <dbReference type="ARBA" id="ARBA00005133"/>
    </source>
</evidence>
<dbReference type="InterPro" id="IPR006063">
    <property type="entry name" value="HisA_bact_arch"/>
</dbReference>
<evidence type="ECO:0000256" key="2">
    <source>
        <dbReference type="ARBA" id="ARBA00004496"/>
    </source>
</evidence>
<comment type="subcellular location">
    <subcellularLocation>
        <location evidence="2 9 11">Cytoplasm</location>
    </subcellularLocation>
</comment>
<dbReference type="SUPFAM" id="SSF51366">
    <property type="entry name" value="Ribulose-phoshate binding barrel"/>
    <property type="match status" value="1"/>
</dbReference>
<evidence type="ECO:0000256" key="1">
    <source>
        <dbReference type="ARBA" id="ARBA00000901"/>
    </source>
</evidence>
<dbReference type="HAMAP" id="MF_01014">
    <property type="entry name" value="HisA"/>
    <property type="match status" value="1"/>
</dbReference>
<dbReference type="GO" id="GO:0000162">
    <property type="term" value="P:L-tryptophan biosynthetic process"/>
    <property type="evidence" value="ECO:0007669"/>
    <property type="project" value="TreeGrafter"/>
</dbReference>
<evidence type="ECO:0000256" key="5">
    <source>
        <dbReference type="ARBA" id="ARBA00022490"/>
    </source>
</evidence>
<dbReference type="GO" id="GO:0003949">
    <property type="term" value="F:1-(5-phosphoribosyl)-5-[(5-phosphoribosylamino)methylideneamino]imidazole-4-carboxamide isomerase activity"/>
    <property type="evidence" value="ECO:0007669"/>
    <property type="project" value="UniProtKB-UniRule"/>
</dbReference>
<keyword evidence="13" id="KW-1185">Reference proteome</keyword>
<organism evidence="12 13">
    <name type="scientific">Helicobacter mustelae (strain ATCC 43772 / CCUG 25715 / CIP 103759 / LMG 18044 / NCTC 12198 / R85-136P)</name>
    <name type="common">Campylobacter mustelae</name>
    <dbReference type="NCBI Taxonomy" id="679897"/>
    <lineage>
        <taxon>Bacteria</taxon>
        <taxon>Pseudomonadati</taxon>
        <taxon>Campylobacterota</taxon>
        <taxon>Epsilonproteobacteria</taxon>
        <taxon>Campylobacterales</taxon>
        <taxon>Helicobacteraceae</taxon>
        <taxon>Helicobacter</taxon>
    </lineage>
</organism>
<dbReference type="EC" id="5.3.1.16" evidence="9 11"/>
<dbReference type="NCBIfam" id="TIGR00007">
    <property type="entry name" value="1-(5-phosphoribosyl)-5-[(5-phosphoribosylamino)methylideneamino]imidazole-4-carboxamide isomerase"/>
    <property type="match status" value="1"/>
</dbReference>
<evidence type="ECO:0000256" key="4">
    <source>
        <dbReference type="ARBA" id="ARBA00009667"/>
    </source>
</evidence>
<feature type="active site" description="Proton donor" evidence="9">
    <location>
        <position position="160"/>
    </location>
</feature>
<gene>
    <name evidence="9 12" type="primary">hisA</name>
    <name evidence="12" type="ordered locus">HMU04440</name>
</gene>
<comment type="pathway">
    <text evidence="3 9 11">Amino-acid biosynthesis; L-histidine biosynthesis; L-histidine from 5-phospho-alpha-D-ribose 1-diphosphate: step 4/9.</text>
</comment>
<dbReference type="eggNOG" id="COG0106">
    <property type="taxonomic scope" value="Bacteria"/>
</dbReference>
<keyword evidence="6 9" id="KW-0028">Amino-acid biosynthesis</keyword>
<evidence type="ECO:0000256" key="9">
    <source>
        <dbReference type="HAMAP-Rule" id="MF_01014"/>
    </source>
</evidence>
<dbReference type="Proteomes" id="UP000001522">
    <property type="component" value="Chromosome"/>
</dbReference>
<proteinExistence type="inferred from homology"/>
<evidence type="ECO:0000256" key="11">
    <source>
        <dbReference type="RuleBase" id="RU003658"/>
    </source>
</evidence>
<dbReference type="InterPro" id="IPR023016">
    <property type="entry name" value="HisA/PriA"/>
</dbReference>
<protein>
    <recommendedName>
        <fullName evidence="9 11">1-(5-phosphoribosyl)-5-[(5-phosphoribosylamino)methylideneamino] imidazole-4-carboxamide isomerase</fullName>
        <ecNumber evidence="9 11">5.3.1.16</ecNumber>
    </recommendedName>
    <alternativeName>
        <fullName evidence="9">Phosphoribosylformimino-5-aminoimidazole carboxamide ribotide isomerase</fullName>
    </alternativeName>
</protein>
<evidence type="ECO:0000256" key="6">
    <source>
        <dbReference type="ARBA" id="ARBA00022605"/>
    </source>
</evidence>
<dbReference type="InterPro" id="IPR006062">
    <property type="entry name" value="His_biosynth"/>
</dbReference>
<keyword evidence="8 9" id="KW-0413">Isomerase</keyword>
<dbReference type="Pfam" id="PF00977">
    <property type="entry name" value="His_biosynth"/>
    <property type="match status" value="1"/>
</dbReference>
<name>D3UGT5_HELM1</name>
<comment type="similarity">
    <text evidence="4 9 10">Belongs to the HisA/HisF family.</text>
</comment>
<keyword evidence="5 9" id="KW-0963">Cytoplasm</keyword>
<dbReference type="Gene3D" id="3.20.20.70">
    <property type="entry name" value="Aldolase class I"/>
    <property type="match status" value="1"/>
</dbReference>
<dbReference type="KEGG" id="hms:HMU04440"/>
<dbReference type="FunFam" id="3.20.20.70:FF:000009">
    <property type="entry name" value="1-(5-phosphoribosyl)-5-[(5-phosphoribosylamino)methylideneamino] imidazole-4-carboxamide isomerase"/>
    <property type="match status" value="1"/>
</dbReference>
<feature type="active site" description="Proton acceptor" evidence="9">
    <location>
        <position position="42"/>
    </location>
</feature>
<evidence type="ECO:0000256" key="8">
    <source>
        <dbReference type="ARBA" id="ARBA00023235"/>
    </source>
</evidence>
<evidence type="ECO:0000256" key="7">
    <source>
        <dbReference type="ARBA" id="ARBA00023102"/>
    </source>
</evidence>
<accession>D3UGT5</accession>
<dbReference type="GO" id="GO:0005737">
    <property type="term" value="C:cytoplasm"/>
    <property type="evidence" value="ECO:0007669"/>
    <property type="project" value="UniProtKB-SubCell"/>
</dbReference>
<sequence length="273" mass="30222">MTLPAQVLTLFSILSKFHFFDYNGPHLAKKGEGMFEIFPAIDLKDGHAVRLYKGAMQSATIYGDPYEFAKYFEKIGARWLHIVDLNGAFCGSPQNFEVIKKIATQTRIKIQIGGGVRNEESIKAYLNLGVSRIILGSIALQDPDFSIQMAERYPIAIGIDAKEGKVAIHGWEEVQNISATEFAKKFSHSKVEAVICTDISRDGALSGINIPFSMEIARASGKYCIASGGFSAKKDLQMLKECFLRENLQGGVIIGKAFYEKQIDLEGLLQEIQ</sequence>
<dbReference type="UniPathway" id="UPA00031">
    <property type="reaction ID" value="UER00009"/>
</dbReference>
<dbReference type="STRING" id="679897.HMU04440"/>
<evidence type="ECO:0000313" key="13">
    <source>
        <dbReference type="Proteomes" id="UP000001522"/>
    </source>
</evidence>
<dbReference type="PANTHER" id="PTHR43090">
    <property type="entry name" value="1-(5-PHOSPHORIBOSYL)-5-[(5-PHOSPHORIBOSYLAMINO)METHYLIDENEAMINO] IMIDAZOLE-4-CARBOXAMIDE ISOMERASE"/>
    <property type="match status" value="1"/>
</dbReference>
<dbReference type="AlphaFoldDB" id="D3UGT5"/>
<dbReference type="GO" id="GO:0000105">
    <property type="term" value="P:L-histidine biosynthetic process"/>
    <property type="evidence" value="ECO:0007669"/>
    <property type="project" value="UniProtKB-UniRule"/>
</dbReference>
<dbReference type="InterPro" id="IPR013785">
    <property type="entry name" value="Aldolase_TIM"/>
</dbReference>
<comment type="catalytic activity">
    <reaction evidence="1 9 11">
        <text>1-(5-phospho-beta-D-ribosyl)-5-[(5-phospho-beta-D-ribosylamino)methylideneamino]imidazole-4-carboxamide = 5-[(5-phospho-1-deoxy-D-ribulos-1-ylimino)methylamino]-1-(5-phospho-beta-D-ribosyl)imidazole-4-carboxamide</text>
        <dbReference type="Rhea" id="RHEA:15469"/>
        <dbReference type="ChEBI" id="CHEBI:58435"/>
        <dbReference type="ChEBI" id="CHEBI:58525"/>
        <dbReference type="EC" id="5.3.1.16"/>
    </reaction>
</comment>
<dbReference type="EMBL" id="FN555004">
    <property type="protein sequence ID" value="CBG39706.1"/>
    <property type="molecule type" value="Genomic_DNA"/>
</dbReference>